<feature type="region of interest" description="Disordered" evidence="1">
    <location>
        <begin position="48"/>
        <end position="84"/>
    </location>
</feature>
<protein>
    <submittedName>
        <fullName evidence="2">Uncharacterized protein</fullName>
    </submittedName>
</protein>
<name>A0ABU0YND5_9PROT</name>
<keyword evidence="3" id="KW-1185">Reference proteome</keyword>
<evidence type="ECO:0000313" key="2">
    <source>
        <dbReference type="EMBL" id="MDQ7248303.1"/>
    </source>
</evidence>
<dbReference type="EMBL" id="JAUYVI010000003">
    <property type="protein sequence ID" value="MDQ7248303.1"/>
    <property type="molecule type" value="Genomic_DNA"/>
</dbReference>
<organism evidence="2 3">
    <name type="scientific">Dongia sedimenti</name>
    <dbReference type="NCBI Taxonomy" id="3064282"/>
    <lineage>
        <taxon>Bacteria</taxon>
        <taxon>Pseudomonadati</taxon>
        <taxon>Pseudomonadota</taxon>
        <taxon>Alphaproteobacteria</taxon>
        <taxon>Rhodospirillales</taxon>
        <taxon>Dongiaceae</taxon>
        <taxon>Dongia</taxon>
    </lineage>
</organism>
<dbReference type="RefSeq" id="WP_379955756.1">
    <property type="nucleotide sequence ID" value="NZ_JAUYVI010000003.1"/>
</dbReference>
<sequence length="84" mass="9561">MRIFDRRPIAVHAIADRHHSRAGVLWRQVEAIPGETANRHMNARRAQRFGDRHHSATGVAGRRIGEQVPGLVQQSGDTMKFRRT</sequence>
<gene>
    <name evidence="2" type="ORF">Q8A70_11535</name>
</gene>
<comment type="caution">
    <text evidence="2">The sequence shown here is derived from an EMBL/GenBank/DDBJ whole genome shotgun (WGS) entry which is preliminary data.</text>
</comment>
<accession>A0ABU0YND5</accession>
<evidence type="ECO:0000313" key="3">
    <source>
        <dbReference type="Proteomes" id="UP001230156"/>
    </source>
</evidence>
<proteinExistence type="predicted"/>
<dbReference type="Proteomes" id="UP001230156">
    <property type="component" value="Unassembled WGS sequence"/>
</dbReference>
<reference evidence="3" key="1">
    <citation type="submission" date="2023-08" db="EMBL/GenBank/DDBJ databases">
        <title>Rhodospirillaceae gen. nov., a novel taxon isolated from the Yangtze River Yuezi River estuary sludge.</title>
        <authorList>
            <person name="Ruan L."/>
        </authorList>
    </citation>
    <scope>NUCLEOTIDE SEQUENCE [LARGE SCALE GENOMIC DNA]</scope>
    <source>
        <strain evidence="3">R-7</strain>
    </source>
</reference>
<evidence type="ECO:0000256" key="1">
    <source>
        <dbReference type="SAM" id="MobiDB-lite"/>
    </source>
</evidence>